<dbReference type="PANTHER" id="PTHR43798">
    <property type="entry name" value="MONOACYLGLYCEROL LIPASE"/>
    <property type="match status" value="1"/>
</dbReference>
<dbReference type="AlphaFoldDB" id="A0A1N7PXH2"/>
<accession>A0A1N7PXH2</accession>
<dbReference type="InterPro" id="IPR029058">
    <property type="entry name" value="AB_hydrolase_fold"/>
</dbReference>
<dbReference type="Proteomes" id="UP000186684">
    <property type="component" value="Unassembled WGS sequence"/>
</dbReference>
<dbReference type="Pfam" id="PF00561">
    <property type="entry name" value="Abhydrolase_1"/>
    <property type="match status" value="1"/>
</dbReference>
<reference evidence="3" key="1">
    <citation type="submission" date="2017-01" db="EMBL/GenBank/DDBJ databases">
        <authorList>
            <person name="Varghese N."/>
            <person name="Submissions S."/>
        </authorList>
    </citation>
    <scope>NUCLEOTIDE SEQUENCE [LARGE SCALE GENOMIC DNA]</scope>
    <source>
        <strain evidence="3">DSM 29430</strain>
    </source>
</reference>
<dbReference type="SUPFAM" id="SSF53474">
    <property type="entry name" value="alpha/beta-Hydrolases"/>
    <property type="match status" value="1"/>
</dbReference>
<evidence type="ECO:0000313" key="3">
    <source>
        <dbReference type="Proteomes" id="UP000186684"/>
    </source>
</evidence>
<keyword evidence="3" id="KW-1185">Reference proteome</keyword>
<gene>
    <name evidence="2" type="ORF">SAMN05421759_1224</name>
</gene>
<dbReference type="OrthoDB" id="9796770at2"/>
<evidence type="ECO:0000313" key="2">
    <source>
        <dbReference type="EMBL" id="SIT15286.1"/>
    </source>
</evidence>
<dbReference type="STRING" id="633194.SAMN05421759_1224"/>
<dbReference type="Gene3D" id="3.40.50.1820">
    <property type="entry name" value="alpha/beta hydrolase"/>
    <property type="match status" value="1"/>
</dbReference>
<feature type="domain" description="AB hydrolase-1" evidence="1">
    <location>
        <begin position="22"/>
        <end position="264"/>
    </location>
</feature>
<name>A0A1N7PXH2_9RHOB</name>
<evidence type="ECO:0000259" key="1">
    <source>
        <dbReference type="Pfam" id="PF00561"/>
    </source>
</evidence>
<dbReference type="PRINTS" id="PR00111">
    <property type="entry name" value="ABHYDROLASE"/>
</dbReference>
<protein>
    <submittedName>
        <fullName evidence="2">Pimeloyl-ACP methyl ester carboxylesterase</fullName>
    </submittedName>
</protein>
<organism evidence="2 3">
    <name type="scientific">Roseivivax lentus</name>
    <dbReference type="NCBI Taxonomy" id="633194"/>
    <lineage>
        <taxon>Bacteria</taxon>
        <taxon>Pseudomonadati</taxon>
        <taxon>Pseudomonadota</taxon>
        <taxon>Alphaproteobacteria</taxon>
        <taxon>Rhodobacterales</taxon>
        <taxon>Roseobacteraceae</taxon>
        <taxon>Roseivivax</taxon>
    </lineage>
</organism>
<dbReference type="InterPro" id="IPR050266">
    <property type="entry name" value="AB_hydrolase_sf"/>
</dbReference>
<sequence>MPRIELNGTRFHYQQMGEGSDIVLIHGLSSNIAFWWGAIAPRLAQHFRVTAVDLKGHGFSGMTERGYGAANLGQDVLHLLDHLGITRAALVGHSYGGAIALAVAVGQGRRVAHLTLADAWVPSLQEQFHSPNPRAWAALRRRLSLRGIHIESDMPRVMMAFLEELVDMPEGETGAREALQRFADWQPGQPAPHGMRKWRRLMASTHAWKEVNQTTDLEPERIAALPMPVTVIYGQRSRYTQTRDALRRLLPKARCLDVQGGHYFPVMRPDMLTNAIVEDAAVIDRAVALDAPASRAIEQEPEEEGYMNG</sequence>
<proteinExistence type="predicted"/>
<dbReference type="RefSeq" id="WP_083950734.1">
    <property type="nucleotide sequence ID" value="NZ_FTOQ01000022.1"/>
</dbReference>
<dbReference type="InterPro" id="IPR000073">
    <property type="entry name" value="AB_hydrolase_1"/>
</dbReference>
<dbReference type="EMBL" id="FTOQ01000022">
    <property type="protein sequence ID" value="SIT15286.1"/>
    <property type="molecule type" value="Genomic_DNA"/>
</dbReference>